<protein>
    <submittedName>
        <fullName evidence="2">Bifunctional pyr operon transcriptional regulator/uracil phosphoribosyltransferase</fullName>
        <ecNumber evidence="2">2.4.2.9</ecNumber>
    </submittedName>
</protein>
<keyword evidence="2" id="KW-0808">Transferase</keyword>
<dbReference type="GO" id="GO:0004845">
    <property type="term" value="F:uracil phosphoribosyltransferase activity"/>
    <property type="evidence" value="ECO:0007669"/>
    <property type="project" value="UniProtKB-EC"/>
</dbReference>
<accession>A0A399RHN4</accession>
<feature type="region of interest" description="Disordered" evidence="1">
    <location>
        <begin position="1"/>
        <end position="30"/>
    </location>
</feature>
<dbReference type="Proteomes" id="UP000266634">
    <property type="component" value="Unassembled WGS sequence"/>
</dbReference>
<dbReference type="EC" id="2.4.2.9" evidence="2"/>
<proteinExistence type="predicted"/>
<keyword evidence="2" id="KW-0328">Glycosyltransferase</keyword>
<evidence type="ECO:0000256" key="1">
    <source>
        <dbReference type="SAM" id="MobiDB-lite"/>
    </source>
</evidence>
<sequence>LDETDGEESVSIAGPDDEPATAAADRGAPR</sequence>
<reference evidence="2 3" key="1">
    <citation type="submission" date="2018-08" db="EMBL/GenBank/DDBJ databases">
        <title>Genome Sequence of Clavibacter michiganensis Subspecies type strains, and the Atypical Peach-Colored Strains Isolated from Tomato.</title>
        <authorList>
            <person name="Osdaghi E."/>
            <person name="Portier P."/>
            <person name="Briand M."/>
            <person name="Jacques M.-A."/>
        </authorList>
    </citation>
    <scope>NUCLEOTIDE SEQUENCE [LARGE SCALE GENOMIC DNA]</scope>
    <source>
        <strain evidence="2 3">CFBP 6488</strain>
    </source>
</reference>
<evidence type="ECO:0000313" key="3">
    <source>
        <dbReference type="Proteomes" id="UP000266634"/>
    </source>
</evidence>
<dbReference type="EMBL" id="QWEA01000406">
    <property type="protein sequence ID" value="RIJ29249.1"/>
    <property type="molecule type" value="Genomic_DNA"/>
</dbReference>
<feature type="non-terminal residue" evidence="2">
    <location>
        <position position="1"/>
    </location>
</feature>
<gene>
    <name evidence="2" type="ORF">DZF93_10380</name>
</gene>
<dbReference type="AlphaFoldDB" id="A0A399RHN4"/>
<organism evidence="2 3">
    <name type="scientific">Clavibacter michiganensis subsp. insidiosus</name>
    <dbReference type="NCBI Taxonomy" id="33014"/>
    <lineage>
        <taxon>Bacteria</taxon>
        <taxon>Bacillati</taxon>
        <taxon>Actinomycetota</taxon>
        <taxon>Actinomycetes</taxon>
        <taxon>Micrococcales</taxon>
        <taxon>Microbacteriaceae</taxon>
        <taxon>Clavibacter</taxon>
    </lineage>
</organism>
<evidence type="ECO:0000313" key="2">
    <source>
        <dbReference type="EMBL" id="RIJ29249.1"/>
    </source>
</evidence>
<name>A0A399RHN4_9MICO</name>
<comment type="caution">
    <text evidence="2">The sequence shown here is derived from an EMBL/GenBank/DDBJ whole genome shotgun (WGS) entry which is preliminary data.</text>
</comment>